<comment type="caution">
    <text evidence="1">The sequence shown here is derived from an EMBL/GenBank/DDBJ whole genome shotgun (WGS) entry which is preliminary data.</text>
</comment>
<name>A0ACC2I2E2_9PLEO</name>
<sequence length="150" mass="16737">MFNDHDILAGQLTSNRSTVIKPRSVVSEAVRLQPELGNSERNRRDMEMTGLSEKLLHSFMTCWAPITPHGLTGFGSRRLAIQEQSVLLITFALLHGGIGTVLVVSIIVSPVYGLSTKRLADMAGDIPIRLGYFNGQRRLRQFEQPPVHRM</sequence>
<dbReference type="Proteomes" id="UP001153331">
    <property type="component" value="Unassembled WGS sequence"/>
</dbReference>
<evidence type="ECO:0000313" key="1">
    <source>
        <dbReference type="EMBL" id="KAJ8109123.1"/>
    </source>
</evidence>
<gene>
    <name evidence="1" type="ORF">OPT61_g7688</name>
</gene>
<organism evidence="1 2">
    <name type="scientific">Boeremia exigua</name>
    <dbReference type="NCBI Taxonomy" id="749465"/>
    <lineage>
        <taxon>Eukaryota</taxon>
        <taxon>Fungi</taxon>
        <taxon>Dikarya</taxon>
        <taxon>Ascomycota</taxon>
        <taxon>Pezizomycotina</taxon>
        <taxon>Dothideomycetes</taxon>
        <taxon>Pleosporomycetidae</taxon>
        <taxon>Pleosporales</taxon>
        <taxon>Pleosporineae</taxon>
        <taxon>Didymellaceae</taxon>
        <taxon>Boeremia</taxon>
    </lineage>
</organism>
<proteinExistence type="predicted"/>
<reference evidence="1" key="1">
    <citation type="submission" date="2022-11" db="EMBL/GenBank/DDBJ databases">
        <title>Genome Sequence of Boeremia exigua.</title>
        <authorList>
            <person name="Buettner E."/>
        </authorList>
    </citation>
    <scope>NUCLEOTIDE SEQUENCE</scope>
    <source>
        <strain evidence="1">CU02</strain>
    </source>
</reference>
<dbReference type="EMBL" id="JAPHNI010000653">
    <property type="protein sequence ID" value="KAJ8109123.1"/>
    <property type="molecule type" value="Genomic_DNA"/>
</dbReference>
<keyword evidence="2" id="KW-1185">Reference proteome</keyword>
<protein>
    <submittedName>
        <fullName evidence="1">Uncharacterized protein</fullName>
    </submittedName>
</protein>
<evidence type="ECO:0000313" key="2">
    <source>
        <dbReference type="Proteomes" id="UP001153331"/>
    </source>
</evidence>
<accession>A0ACC2I2E2</accession>